<dbReference type="PROSITE" id="PS00028">
    <property type="entry name" value="ZINC_FINGER_C2H2_1"/>
    <property type="match status" value="2"/>
</dbReference>
<evidence type="ECO:0000256" key="1">
    <source>
        <dbReference type="ARBA" id="ARBA00022723"/>
    </source>
</evidence>
<keyword evidence="4" id="KW-0804">Transcription</keyword>
<feature type="domain" description="C2H2-type" evidence="7">
    <location>
        <begin position="40"/>
        <end position="68"/>
    </location>
</feature>
<evidence type="ECO:0000256" key="2">
    <source>
        <dbReference type="ARBA" id="ARBA00022833"/>
    </source>
</evidence>
<evidence type="ECO:0000256" key="4">
    <source>
        <dbReference type="ARBA" id="ARBA00023163"/>
    </source>
</evidence>
<comment type="caution">
    <text evidence="8">The sequence shown here is derived from an EMBL/GenBank/DDBJ whole genome shotgun (WGS) entry which is preliminary data.</text>
</comment>
<dbReference type="InterPro" id="IPR007219">
    <property type="entry name" value="XnlR_reg_dom"/>
</dbReference>
<dbReference type="Gene3D" id="3.30.160.60">
    <property type="entry name" value="Classic Zinc Finger"/>
    <property type="match status" value="1"/>
</dbReference>
<dbReference type="Proteomes" id="UP000774617">
    <property type="component" value="Unassembled WGS sequence"/>
</dbReference>
<keyword evidence="1" id="KW-0479">Metal-binding</keyword>
<dbReference type="InterPro" id="IPR036864">
    <property type="entry name" value="Zn2-C6_fun-type_DNA-bd_sf"/>
</dbReference>
<accession>A0ABQ8FQY5</accession>
<dbReference type="PANTHER" id="PTHR47660:SF7">
    <property type="entry name" value="TRANSCRIPTION FACTOR WITH C2H2 AND ZN(2)-CYS(6) DNA BINDING DOMAIN (EUROFUNG)"/>
    <property type="match status" value="1"/>
</dbReference>
<evidence type="ECO:0000259" key="7">
    <source>
        <dbReference type="PROSITE" id="PS50157"/>
    </source>
</evidence>
<evidence type="ECO:0000313" key="8">
    <source>
        <dbReference type="EMBL" id="KAH7014068.1"/>
    </source>
</evidence>
<proteinExistence type="predicted"/>
<dbReference type="PROSITE" id="PS50157">
    <property type="entry name" value="ZINC_FINGER_C2H2_2"/>
    <property type="match status" value="2"/>
</dbReference>
<gene>
    <name evidence="8" type="ORF">B0J12DRAFT_714773</name>
</gene>
<organism evidence="8 9">
    <name type="scientific">Macrophomina phaseolina</name>
    <dbReference type="NCBI Taxonomy" id="35725"/>
    <lineage>
        <taxon>Eukaryota</taxon>
        <taxon>Fungi</taxon>
        <taxon>Dikarya</taxon>
        <taxon>Ascomycota</taxon>
        <taxon>Pezizomycotina</taxon>
        <taxon>Dothideomycetes</taxon>
        <taxon>Dothideomycetes incertae sedis</taxon>
        <taxon>Botryosphaeriales</taxon>
        <taxon>Botryosphaeriaceae</taxon>
        <taxon>Macrophomina</taxon>
    </lineage>
</organism>
<sequence>MPRSQQATNFVCGFPGCGRSYQRKEHLTRHQMNHFRAQPLKCPYCSSTFLRTDTLRRHVKQRHMIQELPGSRAPKACQHCRMRKTRCDGNAPQRITAYFSNFHPIWPFLHKGMFDPGREPALLLQSVVMISLWTLQDQRSKQAAVHLHEKLVASISQQREAWDVSASGHHPKSNSEPWPMGTYQGILLNVIFASLLSAENSRRSRRSASKLDLKLGDNFTLSEVNYQILVALIKCCLQRGMFSYPDMVAHFCGRSRNNIFIWVGVEETKRFALTLFKVWSRCDRDSGERDANLLTMKELRFSMPEREDLWDAPSHEELVSRLQSDVEERKGIQNNEKHWISNQFESKEMFEQ</sequence>
<dbReference type="SUPFAM" id="SSF57701">
    <property type="entry name" value="Zn2/Cys6 DNA-binding domain"/>
    <property type="match status" value="1"/>
</dbReference>
<dbReference type="InterPro" id="IPR036236">
    <property type="entry name" value="Znf_C2H2_sf"/>
</dbReference>
<dbReference type="CDD" id="cd00067">
    <property type="entry name" value="GAL4"/>
    <property type="match status" value="1"/>
</dbReference>
<keyword evidence="2" id="KW-0862">Zinc</keyword>
<keyword evidence="9" id="KW-1185">Reference proteome</keyword>
<dbReference type="PANTHER" id="PTHR47660">
    <property type="entry name" value="TRANSCRIPTION FACTOR WITH C2H2 AND ZN(2)-CYS(6) DNA BINDING DOMAIN (EUROFUNG)-RELATED-RELATED"/>
    <property type="match status" value="1"/>
</dbReference>
<dbReference type="InterPro" id="IPR013087">
    <property type="entry name" value="Znf_C2H2_type"/>
</dbReference>
<dbReference type="EMBL" id="JAGTJR010000081">
    <property type="protein sequence ID" value="KAH7014068.1"/>
    <property type="molecule type" value="Genomic_DNA"/>
</dbReference>
<evidence type="ECO:0000313" key="9">
    <source>
        <dbReference type="Proteomes" id="UP000774617"/>
    </source>
</evidence>
<protein>
    <submittedName>
        <fullName evidence="8">C2H2 type zinc finger domain protein</fullName>
    </submittedName>
</protein>
<evidence type="ECO:0000256" key="6">
    <source>
        <dbReference type="PROSITE-ProRule" id="PRU00042"/>
    </source>
</evidence>
<dbReference type="SUPFAM" id="SSF57667">
    <property type="entry name" value="beta-beta-alpha zinc fingers"/>
    <property type="match status" value="1"/>
</dbReference>
<dbReference type="InterPro" id="IPR001138">
    <property type="entry name" value="Zn2Cys6_DnaBD"/>
</dbReference>
<evidence type="ECO:0000256" key="3">
    <source>
        <dbReference type="ARBA" id="ARBA00023015"/>
    </source>
</evidence>
<name>A0ABQ8FQY5_9PEZI</name>
<feature type="domain" description="C2H2-type" evidence="7">
    <location>
        <begin position="10"/>
        <end position="39"/>
    </location>
</feature>
<reference evidence="8 9" key="1">
    <citation type="journal article" date="2021" name="Nat. Commun.">
        <title>Genetic determinants of endophytism in the Arabidopsis root mycobiome.</title>
        <authorList>
            <person name="Mesny F."/>
            <person name="Miyauchi S."/>
            <person name="Thiergart T."/>
            <person name="Pickel B."/>
            <person name="Atanasova L."/>
            <person name="Karlsson M."/>
            <person name="Huettel B."/>
            <person name="Barry K.W."/>
            <person name="Haridas S."/>
            <person name="Chen C."/>
            <person name="Bauer D."/>
            <person name="Andreopoulos W."/>
            <person name="Pangilinan J."/>
            <person name="LaButti K."/>
            <person name="Riley R."/>
            <person name="Lipzen A."/>
            <person name="Clum A."/>
            <person name="Drula E."/>
            <person name="Henrissat B."/>
            <person name="Kohler A."/>
            <person name="Grigoriev I.V."/>
            <person name="Martin F.M."/>
            <person name="Hacquard S."/>
        </authorList>
    </citation>
    <scope>NUCLEOTIDE SEQUENCE [LARGE SCALE GENOMIC DNA]</scope>
    <source>
        <strain evidence="8 9">MPI-SDFR-AT-0080</strain>
    </source>
</reference>
<dbReference type="SMART" id="SM00355">
    <property type="entry name" value="ZnF_C2H2"/>
    <property type="match status" value="2"/>
</dbReference>
<evidence type="ECO:0000256" key="5">
    <source>
        <dbReference type="ARBA" id="ARBA00023242"/>
    </source>
</evidence>
<keyword evidence="5" id="KW-0539">Nucleus</keyword>
<keyword evidence="3" id="KW-0805">Transcription regulation</keyword>
<keyword evidence="6" id="KW-0863">Zinc-finger</keyword>
<dbReference type="Pfam" id="PF04082">
    <property type="entry name" value="Fungal_trans"/>
    <property type="match status" value="1"/>
</dbReference>